<protein>
    <submittedName>
        <fullName evidence="1">Unannotated protein</fullName>
    </submittedName>
</protein>
<organism evidence="1">
    <name type="scientific">freshwater metagenome</name>
    <dbReference type="NCBI Taxonomy" id="449393"/>
    <lineage>
        <taxon>unclassified sequences</taxon>
        <taxon>metagenomes</taxon>
        <taxon>ecological metagenomes</taxon>
    </lineage>
</organism>
<name>A0A6J7NHC1_9ZZZZ</name>
<gene>
    <name evidence="1" type="ORF">UFOPK3974_00974</name>
</gene>
<sequence length="122" mass="13248">MSDETNYERPVIRAASESRAEIRPVVTEVYLGPRLIDGGSDAERARYRHPSGSGDDQAFSIDCNDCVMQHTAVCSDCVVSFVVSRSPGDALVVDVSEARAVRLLTNAGLLPSLRHEKRVSGE</sequence>
<proteinExistence type="predicted"/>
<reference evidence="1" key="1">
    <citation type="submission" date="2020-05" db="EMBL/GenBank/DDBJ databases">
        <authorList>
            <person name="Chiriac C."/>
            <person name="Salcher M."/>
            <person name="Ghai R."/>
            <person name="Kavagutti S V."/>
        </authorList>
    </citation>
    <scope>NUCLEOTIDE SEQUENCE</scope>
</reference>
<evidence type="ECO:0000313" key="1">
    <source>
        <dbReference type="EMBL" id="CAB4991968.1"/>
    </source>
</evidence>
<dbReference type="EMBL" id="CAFBOR010000133">
    <property type="protein sequence ID" value="CAB4991968.1"/>
    <property type="molecule type" value="Genomic_DNA"/>
</dbReference>
<dbReference type="AlphaFoldDB" id="A0A6J7NHC1"/>
<accession>A0A6J7NHC1</accession>